<dbReference type="GO" id="GO:0006281">
    <property type="term" value="P:DNA repair"/>
    <property type="evidence" value="ECO:0007669"/>
    <property type="project" value="InterPro"/>
</dbReference>
<evidence type="ECO:0000256" key="1">
    <source>
        <dbReference type="SAM" id="MobiDB-lite"/>
    </source>
</evidence>
<protein>
    <submittedName>
        <fullName evidence="3">Craniofacial development protein 2-like</fullName>
    </submittedName>
</protein>
<dbReference type="Proteomes" id="UP000478052">
    <property type="component" value="Unassembled WGS sequence"/>
</dbReference>
<dbReference type="InterPro" id="IPR037493">
    <property type="entry name" value="ExoIII-like"/>
</dbReference>
<dbReference type="PANTHER" id="PTHR43250:SF2">
    <property type="entry name" value="EXODEOXYRIBONUCLEASE III"/>
    <property type="match status" value="1"/>
</dbReference>
<feature type="domain" description="Endonuclease/exonuclease/phosphatase" evidence="2">
    <location>
        <begin position="74"/>
        <end position="296"/>
    </location>
</feature>
<comment type="caution">
    <text evidence="3">The sequence shown here is derived from an EMBL/GenBank/DDBJ whole genome shotgun (WGS) entry which is preliminary data.</text>
</comment>
<feature type="region of interest" description="Disordered" evidence="1">
    <location>
        <begin position="33"/>
        <end position="63"/>
    </location>
</feature>
<dbReference type="PANTHER" id="PTHR43250">
    <property type="entry name" value="EXODEOXYRIBONUCLEASE III"/>
    <property type="match status" value="1"/>
</dbReference>
<evidence type="ECO:0000313" key="4">
    <source>
        <dbReference type="Proteomes" id="UP000478052"/>
    </source>
</evidence>
<dbReference type="InterPro" id="IPR005135">
    <property type="entry name" value="Endo/exonuclease/phosphatase"/>
</dbReference>
<sequence length="312" mass="34910">MLSSPGFGRLCSYTYLTFVVLIPLRGTRSNVFTGVSEPGVPSSPPSRKPPTLPRITNGSPGIPNRNGKWKHEIATWNILSLYRTGACQNLVNTLKDYNIDVAALQEIRCTGTGQMRIDDYVIYYKGLNDTHQFGTGFAVHKSLLSAIKEFNPISERVCTIKLNTKPMNIFIINIHAPTENKDETDKDEFFEEVTTIYDEAPGNTIKIIVGDCNAKLGKEPAFRPTIGMHSAHEISNKNGQRLINFAASRKMTISSTTFPHKDIHKYTWKSPDGRTVNQIDHVLIDTRFRSSIADVRSYRGADCDTDHFIVVS</sequence>
<evidence type="ECO:0000313" key="3">
    <source>
        <dbReference type="EMBL" id="KAF0699253.1"/>
    </source>
</evidence>
<proteinExistence type="predicted"/>
<dbReference type="GO" id="GO:0008311">
    <property type="term" value="F:double-stranded DNA 3'-5' DNA exonuclease activity"/>
    <property type="evidence" value="ECO:0007669"/>
    <property type="project" value="InterPro"/>
</dbReference>
<organism evidence="3 4">
    <name type="scientific">Aphis craccivora</name>
    <name type="common">Cowpea aphid</name>
    <dbReference type="NCBI Taxonomy" id="307492"/>
    <lineage>
        <taxon>Eukaryota</taxon>
        <taxon>Metazoa</taxon>
        <taxon>Ecdysozoa</taxon>
        <taxon>Arthropoda</taxon>
        <taxon>Hexapoda</taxon>
        <taxon>Insecta</taxon>
        <taxon>Pterygota</taxon>
        <taxon>Neoptera</taxon>
        <taxon>Paraneoptera</taxon>
        <taxon>Hemiptera</taxon>
        <taxon>Sternorrhyncha</taxon>
        <taxon>Aphidomorpha</taxon>
        <taxon>Aphidoidea</taxon>
        <taxon>Aphididae</taxon>
        <taxon>Aphidini</taxon>
        <taxon>Aphis</taxon>
        <taxon>Aphis</taxon>
    </lineage>
</organism>
<name>A0A6G0VLU0_APHCR</name>
<feature type="non-terminal residue" evidence="3">
    <location>
        <position position="312"/>
    </location>
</feature>
<dbReference type="OrthoDB" id="6627613at2759"/>
<keyword evidence="4" id="KW-1185">Reference proteome</keyword>
<dbReference type="InterPro" id="IPR036691">
    <property type="entry name" value="Endo/exonu/phosph_ase_sf"/>
</dbReference>
<dbReference type="AlphaFoldDB" id="A0A6G0VLU0"/>
<dbReference type="EMBL" id="VUJU01014887">
    <property type="protein sequence ID" value="KAF0699253.1"/>
    <property type="molecule type" value="Genomic_DNA"/>
</dbReference>
<dbReference type="Pfam" id="PF03372">
    <property type="entry name" value="Exo_endo_phos"/>
    <property type="match status" value="1"/>
</dbReference>
<evidence type="ECO:0000259" key="2">
    <source>
        <dbReference type="Pfam" id="PF03372"/>
    </source>
</evidence>
<dbReference type="Gene3D" id="3.60.10.10">
    <property type="entry name" value="Endonuclease/exonuclease/phosphatase"/>
    <property type="match status" value="1"/>
</dbReference>
<gene>
    <name evidence="3" type="ORF">FWK35_00037056</name>
</gene>
<dbReference type="CDD" id="cd09076">
    <property type="entry name" value="L1-EN"/>
    <property type="match status" value="1"/>
</dbReference>
<accession>A0A6G0VLU0</accession>
<dbReference type="SUPFAM" id="SSF56219">
    <property type="entry name" value="DNase I-like"/>
    <property type="match status" value="1"/>
</dbReference>
<reference evidence="3 4" key="1">
    <citation type="submission" date="2019-08" db="EMBL/GenBank/DDBJ databases">
        <title>Whole genome of Aphis craccivora.</title>
        <authorList>
            <person name="Voronova N.V."/>
            <person name="Shulinski R.S."/>
            <person name="Bandarenka Y.V."/>
            <person name="Zhorov D.G."/>
            <person name="Warner D."/>
        </authorList>
    </citation>
    <scope>NUCLEOTIDE SEQUENCE [LARGE SCALE GENOMIC DNA]</scope>
    <source>
        <strain evidence="3">180601</strain>
        <tissue evidence="3">Whole Body</tissue>
    </source>
</reference>
<feature type="compositionally biased region" description="Pro residues" evidence="1">
    <location>
        <begin position="41"/>
        <end position="52"/>
    </location>
</feature>